<dbReference type="RefSeq" id="WP_147167638.1">
    <property type="nucleotide sequence ID" value="NZ_VOOR01000021.1"/>
</dbReference>
<reference evidence="2 3" key="1">
    <citation type="submission" date="2019-08" db="EMBL/GenBank/DDBJ databases">
        <title>Genome of Phaeodactylibacter luteus.</title>
        <authorList>
            <person name="Bowman J.P."/>
        </authorList>
    </citation>
    <scope>NUCLEOTIDE SEQUENCE [LARGE SCALE GENOMIC DNA]</scope>
    <source>
        <strain evidence="2 3">KCTC 42180</strain>
    </source>
</reference>
<dbReference type="Proteomes" id="UP000321580">
    <property type="component" value="Unassembled WGS sequence"/>
</dbReference>
<name>A0A5C6RKK9_9BACT</name>
<sequence length="1048" mass="116684">MMEKNPIILIVALSLIGLALPGQSLLEDAHRLVAAKKQLLQQPSQLDTLGIKRSEAYAEMLAILQLYDAKFDAPAPSAAQLQALPQRYSGNALLSDWLPLKALSDASQAFDSLTLAAYRSKDALLQHAPRQRITQLMKGVYGGSPAEYLSVSRSLQRYSVPPVESRVQLQVAAEESNQNIQAGLVNTQALLEGVFRFVLERAQQEVAVNFMDRFLEDDLPPVKVLFPTVFEQVSSTGFSYSHSYLDRIRTAFYEDLQLLSVRLPVILLDDERFQSLQADPLLYNLLTVYTIVGMAQQDMPPEEIIAITHRTIYENYGEQEKALNLALAKNGQEQAGYQELVGQARAVVNQLVGIYLSLNEAEFVLEDSLQAITARSGAPEVPAFDNLFQPAYQLDALLGESSDEDPYRLNFLPFLLEGRLDSAYLMGLRELASYDRYFAEDHTPEEYRAAGLELARKLNGTWYGEQTLLSLLRDWAADLQQYHRSLNDWKYEVLPGELQAAVYGQLENRRQALKASIAQARAYWAGRDSLSYQQGLAFGVLANIVADQYDPNSPAVRVRRLKDPALTPLALLREWEEKLNGAESRFLTLNRRIAGDSVSFPPAHPVQMYLMSQETATPYAGILLQINTLQEQLQGLSRQLEDIDRQHAALEKKLLRNAEPMLFLTESLSHLMYCLRSASPDHYWVQPAEVDSALNDPELRPAFLGLMYQRMQQVRHSGRISPDGLAQLVQLTVQDLPKLEVAADTASARDSLAFFRKASFVVRTLNRVLELPLLASPSGRLEPLTAQRPALSGIPAVADKALDLVFYLNQKDHQQAIGATLGLFSAILPALQNDQAGQQEMGQFLTFLNEYGYFVAGLVDAKTSYEVQSLLEGISDPPGSSRLKRKKKVTVAVNAYLGATAGQETWSRTSTGEEETFENIMPTMPIGFSISRRLGKPRTRIFEDASRPPKQVGGHSATLFLGLLDMGSLFSYVPGGTAFGDTELTVKNVFKPSAQLHYNFPKVPFYAGVGAQYGPHFRDMDGEQLSLQSTRFFISLGVDVPIKTLFVR</sequence>
<evidence type="ECO:0000313" key="3">
    <source>
        <dbReference type="Proteomes" id="UP000321580"/>
    </source>
</evidence>
<keyword evidence="1" id="KW-0175">Coiled coil</keyword>
<evidence type="ECO:0000313" key="2">
    <source>
        <dbReference type="EMBL" id="TXB62918.1"/>
    </source>
</evidence>
<proteinExistence type="predicted"/>
<organism evidence="2 3">
    <name type="scientific">Phaeodactylibacter luteus</name>
    <dbReference type="NCBI Taxonomy" id="1564516"/>
    <lineage>
        <taxon>Bacteria</taxon>
        <taxon>Pseudomonadati</taxon>
        <taxon>Bacteroidota</taxon>
        <taxon>Saprospiria</taxon>
        <taxon>Saprospirales</taxon>
        <taxon>Haliscomenobacteraceae</taxon>
        <taxon>Phaeodactylibacter</taxon>
    </lineage>
</organism>
<comment type="caution">
    <text evidence="2">The sequence shown here is derived from an EMBL/GenBank/DDBJ whole genome shotgun (WGS) entry which is preliminary data.</text>
</comment>
<dbReference type="AlphaFoldDB" id="A0A5C6RKK9"/>
<accession>A0A5C6RKK9</accession>
<feature type="coiled-coil region" evidence="1">
    <location>
        <begin position="619"/>
        <end position="653"/>
    </location>
</feature>
<keyword evidence="3" id="KW-1185">Reference proteome</keyword>
<dbReference type="EMBL" id="VOOR01000021">
    <property type="protein sequence ID" value="TXB62918.1"/>
    <property type="molecule type" value="Genomic_DNA"/>
</dbReference>
<protein>
    <submittedName>
        <fullName evidence="2">Uncharacterized protein</fullName>
    </submittedName>
</protein>
<evidence type="ECO:0000256" key="1">
    <source>
        <dbReference type="SAM" id="Coils"/>
    </source>
</evidence>
<gene>
    <name evidence="2" type="ORF">FRY97_11275</name>
</gene>
<dbReference type="OrthoDB" id="1488584at2"/>